<gene>
    <name evidence="1" type="ORF">NPIL_411311</name>
</gene>
<accession>A0A8X6IK91</accession>
<name>A0A8X6IK91_NEPPI</name>
<organism evidence="1 2">
    <name type="scientific">Nephila pilipes</name>
    <name type="common">Giant wood spider</name>
    <name type="synonym">Nephila maculata</name>
    <dbReference type="NCBI Taxonomy" id="299642"/>
    <lineage>
        <taxon>Eukaryota</taxon>
        <taxon>Metazoa</taxon>
        <taxon>Ecdysozoa</taxon>
        <taxon>Arthropoda</taxon>
        <taxon>Chelicerata</taxon>
        <taxon>Arachnida</taxon>
        <taxon>Araneae</taxon>
        <taxon>Araneomorphae</taxon>
        <taxon>Entelegynae</taxon>
        <taxon>Araneoidea</taxon>
        <taxon>Nephilidae</taxon>
        <taxon>Nephila</taxon>
    </lineage>
</organism>
<keyword evidence="2" id="KW-1185">Reference proteome</keyword>
<reference evidence="1" key="1">
    <citation type="submission" date="2020-08" db="EMBL/GenBank/DDBJ databases">
        <title>Multicomponent nature underlies the extraordinary mechanical properties of spider dragline silk.</title>
        <authorList>
            <person name="Kono N."/>
            <person name="Nakamura H."/>
            <person name="Mori M."/>
            <person name="Yoshida Y."/>
            <person name="Ohtoshi R."/>
            <person name="Malay A.D."/>
            <person name="Moran D.A.P."/>
            <person name="Tomita M."/>
            <person name="Numata K."/>
            <person name="Arakawa K."/>
        </authorList>
    </citation>
    <scope>NUCLEOTIDE SEQUENCE</scope>
</reference>
<comment type="caution">
    <text evidence="1">The sequence shown here is derived from an EMBL/GenBank/DDBJ whole genome shotgun (WGS) entry which is preliminary data.</text>
</comment>
<dbReference type="AlphaFoldDB" id="A0A8X6IK91"/>
<protein>
    <submittedName>
        <fullName evidence="1">Uncharacterized protein</fullName>
    </submittedName>
</protein>
<dbReference type="Proteomes" id="UP000887013">
    <property type="component" value="Unassembled WGS sequence"/>
</dbReference>
<proteinExistence type="predicted"/>
<dbReference type="EMBL" id="BMAW01045360">
    <property type="protein sequence ID" value="GFS49433.1"/>
    <property type="molecule type" value="Genomic_DNA"/>
</dbReference>
<sequence>MLEWGYRDARWCPSKCHTCSIGFISREPFPGFLRSLDNQSLVQHRDHVYYHPLNLINCTLKQLDSRIKNLIFPYYRIHNSAAKVNPIGIRNNIDLELPTNPLSLKSTYYKD</sequence>
<evidence type="ECO:0000313" key="2">
    <source>
        <dbReference type="Proteomes" id="UP000887013"/>
    </source>
</evidence>
<evidence type="ECO:0000313" key="1">
    <source>
        <dbReference type="EMBL" id="GFS49433.1"/>
    </source>
</evidence>